<protein>
    <submittedName>
        <fullName evidence="1">Uncharacterized protein</fullName>
    </submittedName>
</protein>
<name>A0ABU6QXE4_9FABA</name>
<sequence>MIAAEITCLRGVLRSLEGLNGIGSQNSAETLDNAALVVAGICKSRSTDTQEGGKEACRSRNGIWQQIRAEFHAYAWKSTHMRAAQTQPTPK</sequence>
<keyword evidence="2" id="KW-1185">Reference proteome</keyword>
<comment type="caution">
    <text evidence="1">The sequence shown here is derived from an EMBL/GenBank/DDBJ whole genome shotgun (WGS) entry which is preliminary data.</text>
</comment>
<proteinExistence type="predicted"/>
<evidence type="ECO:0000313" key="2">
    <source>
        <dbReference type="Proteomes" id="UP001341840"/>
    </source>
</evidence>
<organism evidence="1 2">
    <name type="scientific">Stylosanthes scabra</name>
    <dbReference type="NCBI Taxonomy" id="79078"/>
    <lineage>
        <taxon>Eukaryota</taxon>
        <taxon>Viridiplantae</taxon>
        <taxon>Streptophyta</taxon>
        <taxon>Embryophyta</taxon>
        <taxon>Tracheophyta</taxon>
        <taxon>Spermatophyta</taxon>
        <taxon>Magnoliopsida</taxon>
        <taxon>eudicotyledons</taxon>
        <taxon>Gunneridae</taxon>
        <taxon>Pentapetalae</taxon>
        <taxon>rosids</taxon>
        <taxon>fabids</taxon>
        <taxon>Fabales</taxon>
        <taxon>Fabaceae</taxon>
        <taxon>Papilionoideae</taxon>
        <taxon>50 kb inversion clade</taxon>
        <taxon>dalbergioids sensu lato</taxon>
        <taxon>Dalbergieae</taxon>
        <taxon>Pterocarpus clade</taxon>
        <taxon>Stylosanthes</taxon>
    </lineage>
</organism>
<accession>A0ABU6QXE4</accession>
<gene>
    <name evidence="1" type="ORF">PIB30_096912</name>
</gene>
<dbReference type="EMBL" id="JASCZI010002339">
    <property type="protein sequence ID" value="MED6116097.1"/>
    <property type="molecule type" value="Genomic_DNA"/>
</dbReference>
<evidence type="ECO:0000313" key="1">
    <source>
        <dbReference type="EMBL" id="MED6116097.1"/>
    </source>
</evidence>
<reference evidence="1 2" key="1">
    <citation type="journal article" date="2023" name="Plants (Basel)">
        <title>Bridging the Gap: Combining Genomics and Transcriptomics Approaches to Understand Stylosanthes scabra, an Orphan Legume from the Brazilian Caatinga.</title>
        <authorList>
            <person name="Ferreira-Neto J.R.C."/>
            <person name="da Silva M.D."/>
            <person name="Binneck E."/>
            <person name="de Melo N.F."/>
            <person name="da Silva R.H."/>
            <person name="de Melo A.L.T.M."/>
            <person name="Pandolfi V."/>
            <person name="Bustamante F.O."/>
            <person name="Brasileiro-Vidal A.C."/>
            <person name="Benko-Iseppon A.M."/>
        </authorList>
    </citation>
    <scope>NUCLEOTIDE SEQUENCE [LARGE SCALE GENOMIC DNA]</scope>
    <source>
        <tissue evidence="1">Leaves</tissue>
    </source>
</reference>
<dbReference type="Proteomes" id="UP001341840">
    <property type="component" value="Unassembled WGS sequence"/>
</dbReference>